<dbReference type="GO" id="GO:0003924">
    <property type="term" value="F:GTPase activity"/>
    <property type="evidence" value="ECO:0007669"/>
    <property type="project" value="InterPro"/>
</dbReference>
<dbReference type="PANTHER" id="PTHR11566:SF21">
    <property type="entry name" value="DYNAMIN RELATED PROTEIN 1, ISOFORM A"/>
    <property type="match status" value="1"/>
</dbReference>
<keyword evidence="4" id="KW-1185">Reference proteome</keyword>
<dbReference type="Pfam" id="PF00350">
    <property type="entry name" value="Dynamin_N"/>
    <property type="match status" value="1"/>
</dbReference>
<dbReference type="InterPro" id="IPR022812">
    <property type="entry name" value="Dynamin"/>
</dbReference>
<dbReference type="EMBL" id="JWZX01003231">
    <property type="protein sequence ID" value="KOO22982.1"/>
    <property type="molecule type" value="Genomic_DNA"/>
</dbReference>
<dbReference type="InterPro" id="IPR030381">
    <property type="entry name" value="G_DYNAMIN_dom"/>
</dbReference>
<sequence length="806" mass="90029">MAELVLERLQAHMQALRVGIDDCRALGDPEKPYEDASADAANLHALLRKQLADKSWRPLKLSDSIETEHGSLIRSVDKLYDEFRDEFQQLKLKFPEVIVVGSESVGKSSLLEKIAGMAFFPRGENVTTRLGFRLRLHHCTPKEMDERKKGREAVSVSGKEVLMRFDDEPEYMASVEQARARVEAENAKVQALRVGVVDREIILNLYSNDFPELTLLDLPGIIRARGPNDPEDIHKTCEKIVRSKIRNPDAIILAVLNAREGIRGAAEGIRLVQEEKAERRTLAVLTCIDRCDHADDIAAVMRQEKDRELPRLGHHYHACIGRDTKRNAAGERAAPDDNAAFLAAISATPIDMPAAELLLRGDRVSEAVLAAALTDVDKRATTAAHPAAELEGLRATIRAKLEETRANQDLFETRYFAPPPPGAPPGTLSRFQVERQVDPRLLDPALRPYLGSRALSERLSQLLTEHISNVWSPKMRKMIAKKQEDVQRRISACGVEPPTEDATARAAFATQLVQATLGLLNQKQILKDSVGALVARVSGTMKWDQCASDARTALGTRALDFGKVGATVTTAPFLTAVEVALHTTNKEHPLHLRRFTFFAIWLKHAFGAEVSRRQELIRVDLENLLTALAPEVKVVDDEFQEPKLCRALIDTLPRLIHRHLGSSFFAALPGMLKPPPAELTLLVENGKHVELREHNKRLHKALEEVSKELVRYGDGPPRPEPNADHLCPISRELMREPVTASDGHVYERASIERWIKEMTKGNKTVPVRSPKTGEPLESIKLIPAHMVRSQIIEWLEKYGIKDEPED</sequence>
<organism evidence="3 4">
    <name type="scientific">Chrysochromulina tobinii</name>
    <dbReference type="NCBI Taxonomy" id="1460289"/>
    <lineage>
        <taxon>Eukaryota</taxon>
        <taxon>Haptista</taxon>
        <taxon>Haptophyta</taxon>
        <taxon>Prymnesiophyceae</taxon>
        <taxon>Prymnesiales</taxon>
        <taxon>Chrysochromulinaceae</taxon>
        <taxon>Chrysochromulina</taxon>
    </lineage>
</organism>
<dbReference type="PROSITE" id="PS51698">
    <property type="entry name" value="U_BOX"/>
    <property type="match status" value="1"/>
</dbReference>
<dbReference type="Gene3D" id="3.30.40.10">
    <property type="entry name" value="Zinc/RING finger domain, C3HC4 (zinc finger)"/>
    <property type="match status" value="1"/>
</dbReference>
<dbReference type="InterPro" id="IPR013083">
    <property type="entry name" value="Znf_RING/FYVE/PHD"/>
</dbReference>
<evidence type="ECO:0000313" key="3">
    <source>
        <dbReference type="EMBL" id="KOO22982.1"/>
    </source>
</evidence>
<dbReference type="SUPFAM" id="SSF52540">
    <property type="entry name" value="P-loop containing nucleoside triphosphate hydrolases"/>
    <property type="match status" value="1"/>
</dbReference>
<protein>
    <submittedName>
        <fullName evidence="3">Dynamin central region family protein</fullName>
    </submittedName>
</protein>
<dbReference type="GO" id="GO:0008017">
    <property type="term" value="F:microtubule binding"/>
    <property type="evidence" value="ECO:0007669"/>
    <property type="project" value="TreeGrafter"/>
</dbReference>
<comment type="caution">
    <text evidence="3">The sequence shown here is derived from an EMBL/GenBank/DDBJ whole genome shotgun (WGS) entry which is preliminary data.</text>
</comment>
<dbReference type="InterPro" id="IPR003613">
    <property type="entry name" value="Ubox_domain"/>
</dbReference>
<evidence type="ECO:0000259" key="1">
    <source>
        <dbReference type="PROSITE" id="PS51698"/>
    </source>
</evidence>
<dbReference type="Proteomes" id="UP000037460">
    <property type="component" value="Unassembled WGS sequence"/>
</dbReference>
<proteinExistence type="predicted"/>
<reference evidence="4" key="1">
    <citation type="journal article" date="2015" name="PLoS Genet.">
        <title>Genome Sequence and Transcriptome Analyses of Chrysochromulina tobin: Metabolic Tools for Enhanced Algal Fitness in the Prominent Order Prymnesiales (Haptophyceae).</title>
        <authorList>
            <person name="Hovde B.T."/>
            <person name="Deodato C.R."/>
            <person name="Hunsperger H.M."/>
            <person name="Ryken S.A."/>
            <person name="Yost W."/>
            <person name="Jha R.K."/>
            <person name="Patterson J."/>
            <person name="Monnat R.J. Jr."/>
            <person name="Barlow S.B."/>
            <person name="Starkenburg S.R."/>
            <person name="Cattolico R.A."/>
        </authorList>
    </citation>
    <scope>NUCLEOTIDE SEQUENCE</scope>
    <source>
        <strain evidence="4">CCMP291</strain>
    </source>
</reference>
<dbReference type="AlphaFoldDB" id="A0A0M0J9I1"/>
<dbReference type="InterPro" id="IPR001401">
    <property type="entry name" value="Dynamin_GTPase"/>
</dbReference>
<accession>A0A0M0J9I1</accession>
<dbReference type="OrthoDB" id="116917at2759"/>
<feature type="domain" description="U-box" evidence="1">
    <location>
        <begin position="720"/>
        <end position="801"/>
    </location>
</feature>
<dbReference type="PROSITE" id="PS51718">
    <property type="entry name" value="G_DYNAMIN_2"/>
    <property type="match status" value="1"/>
</dbReference>
<name>A0A0M0J9I1_9EUKA</name>
<dbReference type="CDD" id="cd16655">
    <property type="entry name" value="RING-Ubox_WDSUB1-like"/>
    <property type="match status" value="1"/>
</dbReference>
<dbReference type="Pfam" id="PF04564">
    <property type="entry name" value="U-box"/>
    <property type="match status" value="1"/>
</dbReference>
<dbReference type="GO" id="GO:0005525">
    <property type="term" value="F:GTP binding"/>
    <property type="evidence" value="ECO:0007669"/>
    <property type="project" value="InterPro"/>
</dbReference>
<dbReference type="Gene3D" id="3.40.50.300">
    <property type="entry name" value="P-loop containing nucleotide triphosphate hydrolases"/>
    <property type="match status" value="1"/>
</dbReference>
<dbReference type="PRINTS" id="PR00195">
    <property type="entry name" value="DYNAMIN"/>
</dbReference>
<dbReference type="GO" id="GO:0005874">
    <property type="term" value="C:microtubule"/>
    <property type="evidence" value="ECO:0007669"/>
    <property type="project" value="TreeGrafter"/>
</dbReference>
<dbReference type="PANTHER" id="PTHR11566">
    <property type="entry name" value="DYNAMIN"/>
    <property type="match status" value="1"/>
</dbReference>
<dbReference type="SMART" id="SM00053">
    <property type="entry name" value="DYNc"/>
    <property type="match status" value="1"/>
</dbReference>
<dbReference type="GO" id="GO:0004842">
    <property type="term" value="F:ubiquitin-protein transferase activity"/>
    <property type="evidence" value="ECO:0007669"/>
    <property type="project" value="InterPro"/>
</dbReference>
<dbReference type="SMART" id="SM00504">
    <property type="entry name" value="Ubox"/>
    <property type="match status" value="1"/>
</dbReference>
<dbReference type="GO" id="GO:0016020">
    <property type="term" value="C:membrane"/>
    <property type="evidence" value="ECO:0007669"/>
    <property type="project" value="TreeGrafter"/>
</dbReference>
<dbReference type="GO" id="GO:0016567">
    <property type="term" value="P:protein ubiquitination"/>
    <property type="evidence" value="ECO:0007669"/>
    <property type="project" value="InterPro"/>
</dbReference>
<feature type="domain" description="Dynamin-type G" evidence="2">
    <location>
        <begin position="91"/>
        <end position="285"/>
    </location>
</feature>
<dbReference type="InterPro" id="IPR045063">
    <property type="entry name" value="Dynamin_N"/>
</dbReference>
<evidence type="ECO:0000259" key="2">
    <source>
        <dbReference type="PROSITE" id="PS51718"/>
    </source>
</evidence>
<dbReference type="InterPro" id="IPR027417">
    <property type="entry name" value="P-loop_NTPase"/>
</dbReference>
<dbReference type="SUPFAM" id="SSF57850">
    <property type="entry name" value="RING/U-box"/>
    <property type="match status" value="1"/>
</dbReference>
<dbReference type="GO" id="GO:0005737">
    <property type="term" value="C:cytoplasm"/>
    <property type="evidence" value="ECO:0007669"/>
    <property type="project" value="TreeGrafter"/>
</dbReference>
<evidence type="ECO:0000313" key="4">
    <source>
        <dbReference type="Proteomes" id="UP000037460"/>
    </source>
</evidence>
<gene>
    <name evidence="3" type="ORF">Ctob_006205</name>
</gene>